<dbReference type="GO" id="GO:0051225">
    <property type="term" value="P:spindle assembly"/>
    <property type="evidence" value="ECO:0007669"/>
    <property type="project" value="TreeGrafter"/>
</dbReference>
<keyword evidence="2 5" id="KW-0963">Cytoplasm</keyword>
<evidence type="ECO:0000259" key="6">
    <source>
        <dbReference type="Pfam" id="PF04130"/>
    </source>
</evidence>
<dbReference type="GO" id="GO:0043015">
    <property type="term" value="F:gamma-tubulin binding"/>
    <property type="evidence" value="ECO:0007669"/>
    <property type="project" value="InterPro"/>
</dbReference>
<dbReference type="Gene3D" id="1.20.120.1900">
    <property type="entry name" value="Gamma-tubulin complex, C-terminal domain"/>
    <property type="match status" value="1"/>
</dbReference>
<dbReference type="InterPro" id="IPR007259">
    <property type="entry name" value="GCP"/>
</dbReference>
<evidence type="ECO:0000256" key="2">
    <source>
        <dbReference type="ARBA" id="ARBA00022490"/>
    </source>
</evidence>
<reference evidence="9" key="1">
    <citation type="submission" date="2017-02" db="UniProtKB">
        <authorList>
            <consortium name="WormBaseParasite"/>
        </authorList>
    </citation>
    <scope>IDENTIFICATION</scope>
</reference>
<dbReference type="PANTHER" id="PTHR19302">
    <property type="entry name" value="GAMMA TUBULIN COMPLEX PROTEIN"/>
    <property type="match status" value="1"/>
</dbReference>
<comment type="subcellular location">
    <subcellularLocation>
        <location evidence="5">Cytoplasm</location>
        <location evidence="5">Cytoskeleton</location>
        <location evidence="5">Microtubule organizing center</location>
    </subcellularLocation>
</comment>
<dbReference type="Pfam" id="PF17681">
    <property type="entry name" value="GCP_N_terminal"/>
    <property type="match status" value="1"/>
</dbReference>
<dbReference type="GO" id="GO:0031122">
    <property type="term" value="P:cytoplasmic microtubule organization"/>
    <property type="evidence" value="ECO:0007669"/>
    <property type="project" value="TreeGrafter"/>
</dbReference>
<evidence type="ECO:0000313" key="9">
    <source>
        <dbReference type="WBParaSite" id="SMUV_0000827801-mRNA-1"/>
    </source>
</evidence>
<dbReference type="InterPro" id="IPR040457">
    <property type="entry name" value="GCP_C"/>
</dbReference>
<keyword evidence="4 5" id="KW-0206">Cytoskeleton</keyword>
<evidence type="ECO:0000259" key="7">
    <source>
        <dbReference type="Pfam" id="PF17681"/>
    </source>
</evidence>
<keyword evidence="8" id="KW-1185">Reference proteome</keyword>
<dbReference type="GO" id="GO:0051321">
    <property type="term" value="P:meiotic cell cycle"/>
    <property type="evidence" value="ECO:0007669"/>
    <property type="project" value="TreeGrafter"/>
</dbReference>
<dbReference type="PANTHER" id="PTHR19302:SF13">
    <property type="entry name" value="GAMMA-TUBULIN COMPLEX COMPONENT 2"/>
    <property type="match status" value="1"/>
</dbReference>
<comment type="similarity">
    <text evidence="1 5">Belongs to the TUBGCP family.</text>
</comment>
<evidence type="ECO:0000256" key="4">
    <source>
        <dbReference type="ARBA" id="ARBA00023212"/>
    </source>
</evidence>
<dbReference type="AlphaFoldDB" id="A0A0N5ATV8"/>
<dbReference type="Pfam" id="PF04130">
    <property type="entry name" value="GCP_C_terminal"/>
    <property type="match status" value="1"/>
</dbReference>
<dbReference type="GO" id="GO:0000278">
    <property type="term" value="P:mitotic cell cycle"/>
    <property type="evidence" value="ECO:0007669"/>
    <property type="project" value="TreeGrafter"/>
</dbReference>
<dbReference type="GO" id="GO:0005874">
    <property type="term" value="C:microtubule"/>
    <property type="evidence" value="ECO:0007669"/>
    <property type="project" value="UniProtKB-KW"/>
</dbReference>
<evidence type="ECO:0000313" key="8">
    <source>
        <dbReference type="Proteomes" id="UP000046393"/>
    </source>
</evidence>
<feature type="domain" description="Gamma tubulin complex component protein N-terminal" evidence="7">
    <location>
        <begin position="157"/>
        <end position="439"/>
    </location>
</feature>
<dbReference type="WBParaSite" id="SMUV_0000827801-mRNA-1">
    <property type="protein sequence ID" value="SMUV_0000827801-mRNA-1"/>
    <property type="gene ID" value="SMUV_0000827801"/>
</dbReference>
<accession>A0A0N5ATV8</accession>
<dbReference type="Proteomes" id="UP000046393">
    <property type="component" value="Unplaced"/>
</dbReference>
<dbReference type="InterPro" id="IPR042241">
    <property type="entry name" value="GCP_C_sf"/>
</dbReference>
<protein>
    <recommendedName>
        <fullName evidence="5">Gamma-tubulin complex component</fullName>
    </recommendedName>
</protein>
<feature type="domain" description="Gamma tubulin complex component C-terminal" evidence="6">
    <location>
        <begin position="450"/>
        <end position="764"/>
    </location>
</feature>
<dbReference type="GO" id="GO:0007020">
    <property type="term" value="P:microtubule nucleation"/>
    <property type="evidence" value="ECO:0007669"/>
    <property type="project" value="InterPro"/>
</dbReference>
<keyword evidence="3 5" id="KW-0493">Microtubule</keyword>
<evidence type="ECO:0000256" key="1">
    <source>
        <dbReference type="ARBA" id="ARBA00010337"/>
    </source>
</evidence>
<organism evidence="8 9">
    <name type="scientific">Syphacia muris</name>
    <dbReference type="NCBI Taxonomy" id="451379"/>
    <lineage>
        <taxon>Eukaryota</taxon>
        <taxon>Metazoa</taxon>
        <taxon>Ecdysozoa</taxon>
        <taxon>Nematoda</taxon>
        <taxon>Chromadorea</taxon>
        <taxon>Rhabditida</taxon>
        <taxon>Spirurina</taxon>
        <taxon>Oxyuridomorpha</taxon>
        <taxon>Oxyuroidea</taxon>
        <taxon>Oxyuridae</taxon>
        <taxon>Syphacia</taxon>
    </lineage>
</organism>
<evidence type="ECO:0000256" key="3">
    <source>
        <dbReference type="ARBA" id="ARBA00022701"/>
    </source>
</evidence>
<sequence>MEPCVDFGPFLAEFIQEFGCDAQALEYISIMLQSKFDIPFEHPKQHIQRFFQKVSKKRPELATQISSLVDDVENSGLCNASELVAFFIFFGSARKGIRREQKKKRLNILNEVASNSSNSTKSTPKNVRFLDTEVRSTPVLNGRGKNESVLSEDIIMADILSALVGIEGRYIVLVSHDCFEVSPHCAIDDVLYSQLLNVLKICSLYKNLQRLTLCTSADLMIQSFYGAIPEVLTEYSEIVSALYSKFTNCSSSISPLQISLALDEWQLVMEQFRLVSRNNFLEKCSGMAAVNLIYGLYCRCATESLGKRILKKMLKCMLGVFHRCLLQWILYGTLDESTQWMITVQREGYSSNPWSTKYEIFDAAVPEIFKNFPKLTKKILRVGRSVALLNSLGVKDNYFAERKRILESLDSLDIYLFIKETNKFSTVINRLYERTNAEVMIEVVGNYLIRDHLDIVHKHFFLIDECFAHCFFQQLCEVANDDLIKLDSKRACHAFTEAVFVCSSFPPLLKQHGHLEATCGVMESNGKVIPSPRDEKGYPTVRLRYVTKHPVSIVLDERSLDRYNKIFEFIWQVVSIDFRLSDAIEVHERLFADVLFKWEEMVKICRLFSAVFVRMTYYISIVRTYINTVIEQCSKKFASRFDSPSCGDLFKLVGAHRFFLSSIIEQLFLDDSGKNVRTAIIATLDAVKDGILEYEKFEHELRVLFDSAPSEFFNAGDPTFCEVDDTKAFEFEERRIELKTSFSALLNIYKPLTKNTYARFELLAKDVISGLENMDKSFPCLLLQHLRFGKFS</sequence>
<dbReference type="GO" id="GO:0051011">
    <property type="term" value="F:microtubule minus-end binding"/>
    <property type="evidence" value="ECO:0007669"/>
    <property type="project" value="TreeGrafter"/>
</dbReference>
<dbReference type="GO" id="GO:0000922">
    <property type="term" value="C:spindle pole"/>
    <property type="evidence" value="ECO:0007669"/>
    <property type="project" value="InterPro"/>
</dbReference>
<dbReference type="GO" id="GO:0000930">
    <property type="term" value="C:gamma-tubulin complex"/>
    <property type="evidence" value="ECO:0007669"/>
    <property type="project" value="TreeGrafter"/>
</dbReference>
<name>A0A0N5ATV8_9BILA</name>
<dbReference type="STRING" id="451379.A0A0N5ATV8"/>
<dbReference type="InterPro" id="IPR041470">
    <property type="entry name" value="GCP_N"/>
</dbReference>
<evidence type="ECO:0000256" key="5">
    <source>
        <dbReference type="RuleBase" id="RU363050"/>
    </source>
</evidence>
<proteinExistence type="inferred from homology"/>